<dbReference type="PANTHER" id="PTHR43081:SF20">
    <property type="entry name" value="TWO-COMPONENT RESPONSE REGULATOR"/>
    <property type="match status" value="1"/>
</dbReference>
<dbReference type="SMART" id="SM00448">
    <property type="entry name" value="REC"/>
    <property type="match status" value="1"/>
</dbReference>
<evidence type="ECO:0000313" key="4">
    <source>
        <dbReference type="EMBL" id="MBO0333998.1"/>
    </source>
</evidence>
<dbReference type="RefSeq" id="WP_207045230.1">
    <property type="nucleotide sequence ID" value="NZ_JAFLNC010000003.1"/>
</dbReference>
<evidence type="ECO:0000259" key="2">
    <source>
        <dbReference type="PROSITE" id="PS50110"/>
    </source>
</evidence>
<evidence type="ECO:0000313" key="5">
    <source>
        <dbReference type="Proteomes" id="UP000664761"/>
    </source>
</evidence>
<feature type="modified residue" description="4-aspartylphosphate" evidence="1">
    <location>
        <position position="60"/>
    </location>
</feature>
<dbReference type="Pfam" id="PF00072">
    <property type="entry name" value="Response_reg"/>
    <property type="match status" value="1"/>
</dbReference>
<protein>
    <submittedName>
        <fullName evidence="4">Response regulator</fullName>
    </submittedName>
</protein>
<evidence type="ECO:0000256" key="1">
    <source>
        <dbReference type="PROSITE-ProRule" id="PRU00169"/>
    </source>
</evidence>
<dbReference type="InterPro" id="IPR001789">
    <property type="entry name" value="Sig_transdc_resp-reg_receiver"/>
</dbReference>
<dbReference type="Proteomes" id="UP000664761">
    <property type="component" value="Unassembled WGS sequence"/>
</dbReference>
<dbReference type="InterPro" id="IPR001054">
    <property type="entry name" value="A/G_cyclase"/>
</dbReference>
<dbReference type="PROSITE" id="PS50110">
    <property type="entry name" value="RESPONSE_REGULATORY"/>
    <property type="match status" value="1"/>
</dbReference>
<gene>
    <name evidence="4" type="ORF">J0X12_10245</name>
</gene>
<dbReference type="InterPro" id="IPR029787">
    <property type="entry name" value="Nucleotide_cyclase"/>
</dbReference>
<organism evidence="4 5">
    <name type="scientific">Sneathiella sedimenti</name>
    <dbReference type="NCBI Taxonomy" id="2816034"/>
    <lineage>
        <taxon>Bacteria</taxon>
        <taxon>Pseudomonadati</taxon>
        <taxon>Pseudomonadota</taxon>
        <taxon>Alphaproteobacteria</taxon>
        <taxon>Sneathiellales</taxon>
        <taxon>Sneathiellaceae</taxon>
        <taxon>Sneathiella</taxon>
    </lineage>
</organism>
<accession>A0ABS3F6P4</accession>
<dbReference type="SMART" id="SM00044">
    <property type="entry name" value="CYCc"/>
    <property type="match status" value="1"/>
</dbReference>
<name>A0ABS3F6P4_9PROT</name>
<dbReference type="InterPro" id="IPR011006">
    <property type="entry name" value="CheY-like_superfamily"/>
</dbReference>
<sequence>MSETIRILVVDDEPDVEGLITQRFRRSIRKGEMEFVFACDGVEALELLDQDASVAMVLSDINMPRMDGLSLLAHLNELHQDLKTVVVSAYGDLGNIRTAMNRGAFDFVTKPIEFSDLETTIQKTLAYLKEFKELQRQRNEAEMARAALSRYFSPNVVKALSDTSEGLKPGGERREATFLFTDLTGFTHLVENTEPDVIVELLNSYIDGVARIIFAHDGTVMKVIGDAMQATFGAPIDQPSHAADAVACALEIDQFTEEYCAKWKSKGVNLGSTRIGVNTGEAIIGNFGGDSFFDYTAYGDAVNVAARLESANKVLGTRICVSESTVKQIDNFGGRPVGKLRLAGKSGSVTAYEPLSDTQISALDLQAYCEAHELLAAGDVGARQAFAVLVGKMSDDPLTLFHLQRSLAGALDVEIDLSVK</sequence>
<dbReference type="PANTHER" id="PTHR43081">
    <property type="entry name" value="ADENYLATE CYCLASE, TERMINAL-DIFFERENTIATION SPECIFIC-RELATED"/>
    <property type="match status" value="1"/>
</dbReference>
<dbReference type="PROSITE" id="PS50125">
    <property type="entry name" value="GUANYLATE_CYCLASE_2"/>
    <property type="match status" value="1"/>
</dbReference>
<feature type="domain" description="Response regulatory" evidence="2">
    <location>
        <begin position="6"/>
        <end position="125"/>
    </location>
</feature>
<dbReference type="Pfam" id="PF00211">
    <property type="entry name" value="Guanylate_cyc"/>
    <property type="match status" value="1"/>
</dbReference>
<dbReference type="SUPFAM" id="SSF55073">
    <property type="entry name" value="Nucleotide cyclase"/>
    <property type="match status" value="1"/>
</dbReference>
<dbReference type="CDD" id="cd17536">
    <property type="entry name" value="REC_YesN-like"/>
    <property type="match status" value="1"/>
</dbReference>
<evidence type="ECO:0000259" key="3">
    <source>
        <dbReference type="PROSITE" id="PS50125"/>
    </source>
</evidence>
<dbReference type="CDD" id="cd07302">
    <property type="entry name" value="CHD"/>
    <property type="match status" value="1"/>
</dbReference>
<comment type="caution">
    <text evidence="4">The sequence shown here is derived from an EMBL/GenBank/DDBJ whole genome shotgun (WGS) entry which is preliminary data.</text>
</comment>
<dbReference type="EMBL" id="JAFLNC010000003">
    <property type="protein sequence ID" value="MBO0333998.1"/>
    <property type="molecule type" value="Genomic_DNA"/>
</dbReference>
<feature type="domain" description="Guanylate cyclase" evidence="3">
    <location>
        <begin position="177"/>
        <end position="309"/>
    </location>
</feature>
<dbReference type="Gene3D" id="3.30.70.1230">
    <property type="entry name" value="Nucleotide cyclase"/>
    <property type="match status" value="1"/>
</dbReference>
<dbReference type="SUPFAM" id="SSF52172">
    <property type="entry name" value="CheY-like"/>
    <property type="match status" value="1"/>
</dbReference>
<reference evidence="4 5" key="1">
    <citation type="submission" date="2021-03" db="EMBL/GenBank/DDBJ databases">
        <title>Sneathiella sp. CAU 1612 isolated from Kang Won-do.</title>
        <authorList>
            <person name="Kim W."/>
        </authorList>
    </citation>
    <scope>NUCLEOTIDE SEQUENCE [LARGE SCALE GENOMIC DNA]</scope>
    <source>
        <strain evidence="4 5">CAU 1612</strain>
    </source>
</reference>
<dbReference type="Gene3D" id="3.40.50.2300">
    <property type="match status" value="1"/>
</dbReference>
<keyword evidence="1" id="KW-0597">Phosphoprotein</keyword>
<proteinExistence type="predicted"/>
<keyword evidence="5" id="KW-1185">Reference proteome</keyword>
<dbReference type="InterPro" id="IPR050697">
    <property type="entry name" value="Adenylyl/Guanylyl_Cyclase_3/4"/>
</dbReference>